<dbReference type="Pfam" id="PF12796">
    <property type="entry name" value="Ank_2"/>
    <property type="match status" value="1"/>
</dbReference>
<evidence type="ECO:0000313" key="3">
    <source>
        <dbReference type="Proteomes" id="UP000759537"/>
    </source>
</evidence>
<dbReference type="Proteomes" id="UP000759537">
    <property type="component" value="Unassembled WGS sequence"/>
</dbReference>
<dbReference type="PANTHER" id="PTHR22677:SF4">
    <property type="entry name" value="USHER SYNDROME TYPE-1G PROTEIN-LIKE PROTEIN"/>
    <property type="match status" value="1"/>
</dbReference>
<gene>
    <name evidence="2" type="ORF">DFH94DRAFT_765466</name>
</gene>
<feature type="repeat" description="ANK" evidence="1">
    <location>
        <begin position="1"/>
        <end position="26"/>
    </location>
</feature>
<dbReference type="OrthoDB" id="3248260at2759"/>
<dbReference type="PROSITE" id="PS50297">
    <property type="entry name" value="ANK_REP_REGION"/>
    <property type="match status" value="2"/>
</dbReference>
<feature type="repeat" description="ANK" evidence="1">
    <location>
        <begin position="27"/>
        <end position="52"/>
    </location>
</feature>
<comment type="caution">
    <text evidence="2">The sequence shown here is derived from an EMBL/GenBank/DDBJ whole genome shotgun (WGS) entry which is preliminary data.</text>
</comment>
<dbReference type="EMBL" id="WHVB01000019">
    <property type="protein sequence ID" value="KAF8473034.1"/>
    <property type="molecule type" value="Genomic_DNA"/>
</dbReference>
<evidence type="ECO:0000256" key="1">
    <source>
        <dbReference type="PROSITE-ProRule" id="PRU00023"/>
    </source>
</evidence>
<accession>A0A9P5JZY6</accession>
<dbReference type="InterPro" id="IPR002110">
    <property type="entry name" value="Ankyrin_rpt"/>
</dbReference>
<reference evidence="2" key="1">
    <citation type="submission" date="2019-10" db="EMBL/GenBank/DDBJ databases">
        <authorList>
            <consortium name="DOE Joint Genome Institute"/>
            <person name="Kuo A."/>
            <person name="Miyauchi S."/>
            <person name="Kiss E."/>
            <person name="Drula E."/>
            <person name="Kohler A."/>
            <person name="Sanchez-Garcia M."/>
            <person name="Andreopoulos B."/>
            <person name="Barry K.W."/>
            <person name="Bonito G."/>
            <person name="Buee M."/>
            <person name="Carver A."/>
            <person name="Chen C."/>
            <person name="Cichocki N."/>
            <person name="Clum A."/>
            <person name="Culley D."/>
            <person name="Crous P.W."/>
            <person name="Fauchery L."/>
            <person name="Girlanda M."/>
            <person name="Hayes R."/>
            <person name="Keri Z."/>
            <person name="LaButti K."/>
            <person name="Lipzen A."/>
            <person name="Lombard V."/>
            <person name="Magnuson J."/>
            <person name="Maillard F."/>
            <person name="Morin E."/>
            <person name="Murat C."/>
            <person name="Nolan M."/>
            <person name="Ohm R."/>
            <person name="Pangilinan J."/>
            <person name="Pereira M."/>
            <person name="Perotto S."/>
            <person name="Peter M."/>
            <person name="Riley R."/>
            <person name="Sitrit Y."/>
            <person name="Stielow B."/>
            <person name="Szollosi G."/>
            <person name="Zifcakova L."/>
            <person name="Stursova M."/>
            <person name="Spatafora J.W."/>
            <person name="Tedersoo L."/>
            <person name="Vaario L.-M."/>
            <person name="Yamada A."/>
            <person name="Yan M."/>
            <person name="Wang P."/>
            <person name="Xu J."/>
            <person name="Bruns T."/>
            <person name="Baldrian P."/>
            <person name="Vilgalys R."/>
            <person name="Henrissat B."/>
            <person name="Grigoriev I.V."/>
            <person name="Hibbett D."/>
            <person name="Nagy L.G."/>
            <person name="Martin F.M."/>
        </authorList>
    </citation>
    <scope>NUCLEOTIDE SEQUENCE</scope>
    <source>
        <strain evidence="2">Prilba</strain>
    </source>
</reference>
<reference evidence="2" key="2">
    <citation type="journal article" date="2020" name="Nat. Commun.">
        <title>Large-scale genome sequencing of mycorrhizal fungi provides insights into the early evolution of symbiotic traits.</title>
        <authorList>
            <person name="Miyauchi S."/>
            <person name="Kiss E."/>
            <person name="Kuo A."/>
            <person name="Drula E."/>
            <person name="Kohler A."/>
            <person name="Sanchez-Garcia M."/>
            <person name="Morin E."/>
            <person name="Andreopoulos B."/>
            <person name="Barry K.W."/>
            <person name="Bonito G."/>
            <person name="Buee M."/>
            <person name="Carver A."/>
            <person name="Chen C."/>
            <person name="Cichocki N."/>
            <person name="Clum A."/>
            <person name="Culley D."/>
            <person name="Crous P.W."/>
            <person name="Fauchery L."/>
            <person name="Girlanda M."/>
            <person name="Hayes R.D."/>
            <person name="Keri Z."/>
            <person name="LaButti K."/>
            <person name="Lipzen A."/>
            <person name="Lombard V."/>
            <person name="Magnuson J."/>
            <person name="Maillard F."/>
            <person name="Murat C."/>
            <person name="Nolan M."/>
            <person name="Ohm R.A."/>
            <person name="Pangilinan J."/>
            <person name="Pereira M.F."/>
            <person name="Perotto S."/>
            <person name="Peter M."/>
            <person name="Pfister S."/>
            <person name="Riley R."/>
            <person name="Sitrit Y."/>
            <person name="Stielow J.B."/>
            <person name="Szollosi G."/>
            <person name="Zifcakova L."/>
            <person name="Stursova M."/>
            <person name="Spatafora J.W."/>
            <person name="Tedersoo L."/>
            <person name="Vaario L.M."/>
            <person name="Yamada A."/>
            <person name="Yan M."/>
            <person name="Wang P."/>
            <person name="Xu J."/>
            <person name="Bruns T."/>
            <person name="Baldrian P."/>
            <person name="Vilgalys R."/>
            <person name="Dunand C."/>
            <person name="Henrissat B."/>
            <person name="Grigoriev I.V."/>
            <person name="Hibbett D."/>
            <person name="Nagy L.G."/>
            <person name="Martin F.M."/>
        </authorList>
    </citation>
    <scope>NUCLEOTIDE SEQUENCE</scope>
    <source>
        <strain evidence="2">Prilba</strain>
    </source>
</reference>
<dbReference type="InterPro" id="IPR036770">
    <property type="entry name" value="Ankyrin_rpt-contain_sf"/>
</dbReference>
<keyword evidence="1" id="KW-0040">ANK repeat</keyword>
<evidence type="ECO:0008006" key="4">
    <source>
        <dbReference type="Google" id="ProtNLM"/>
    </source>
</evidence>
<dbReference type="InterPro" id="IPR039323">
    <property type="entry name" value="ANKRD_45/46/60"/>
</dbReference>
<protein>
    <recommendedName>
        <fullName evidence="4">Ankyrin repeat protein</fullName>
    </recommendedName>
</protein>
<organism evidence="2 3">
    <name type="scientific">Russula ochroleuca</name>
    <dbReference type="NCBI Taxonomy" id="152965"/>
    <lineage>
        <taxon>Eukaryota</taxon>
        <taxon>Fungi</taxon>
        <taxon>Dikarya</taxon>
        <taxon>Basidiomycota</taxon>
        <taxon>Agaricomycotina</taxon>
        <taxon>Agaricomycetes</taxon>
        <taxon>Russulales</taxon>
        <taxon>Russulaceae</taxon>
        <taxon>Russula</taxon>
    </lineage>
</organism>
<name>A0A9P5JZY6_9AGAM</name>
<dbReference type="AlphaFoldDB" id="A0A9P5JZY6"/>
<evidence type="ECO:0000313" key="2">
    <source>
        <dbReference type="EMBL" id="KAF8473034.1"/>
    </source>
</evidence>
<dbReference type="Gene3D" id="1.25.40.20">
    <property type="entry name" value="Ankyrin repeat-containing domain"/>
    <property type="match status" value="1"/>
</dbReference>
<proteinExistence type="predicted"/>
<dbReference type="SUPFAM" id="SSF48403">
    <property type="entry name" value="Ankyrin repeat"/>
    <property type="match status" value="1"/>
</dbReference>
<dbReference type="PROSITE" id="PS50088">
    <property type="entry name" value="ANK_REPEAT"/>
    <property type="match status" value="2"/>
</dbReference>
<sequence length="56" mass="5904">MAAERGTVEVVRVLLEHGANVGAEDNQGKTPFQIASANGEDEIMKQLSEHGAKGVL</sequence>
<keyword evidence="3" id="KW-1185">Reference proteome</keyword>
<dbReference type="PANTHER" id="PTHR22677">
    <property type="entry name" value="ANKYRIN REPEAT DOMAIN-CONTAINING PROTEIN 60"/>
    <property type="match status" value="1"/>
</dbReference>